<dbReference type="RefSeq" id="WP_166948763.1">
    <property type="nucleotide sequence ID" value="NZ_JAASQI010000001.1"/>
</dbReference>
<evidence type="ECO:0000313" key="4">
    <source>
        <dbReference type="Proteomes" id="UP001429580"/>
    </source>
</evidence>
<evidence type="ECO:0000256" key="2">
    <source>
        <dbReference type="SAM" id="SignalP"/>
    </source>
</evidence>
<proteinExistence type="predicted"/>
<evidence type="ECO:0000256" key="1">
    <source>
        <dbReference type="SAM" id="MobiDB-lite"/>
    </source>
</evidence>
<reference evidence="3 4" key="1">
    <citation type="submission" date="2020-03" db="EMBL/GenBank/DDBJ databases">
        <title>Genomic Encyclopedia of Type Strains, Phase IV (KMG-IV): sequencing the most valuable type-strain genomes for metagenomic binning, comparative biology and taxonomic classification.</title>
        <authorList>
            <person name="Goeker M."/>
        </authorList>
    </citation>
    <scope>NUCLEOTIDE SEQUENCE [LARGE SCALE GENOMIC DNA]</scope>
    <source>
        <strain evidence="3 4">DSM 103870</strain>
    </source>
</reference>
<gene>
    <name evidence="3" type="ORF">FHS82_000718</name>
</gene>
<dbReference type="PROSITE" id="PS51257">
    <property type="entry name" value="PROKAR_LIPOPROTEIN"/>
    <property type="match status" value="1"/>
</dbReference>
<sequence length="85" mass="9352">MLRSPVLRFRLKSSRNAAFRLCLAVAVCAAVAGCGRRGGLEYPVDPNDPQIRDSGQRVHSSGREGQKVIRGYVTPDKKFILDPLL</sequence>
<feature type="signal peptide" evidence="2">
    <location>
        <begin position="1"/>
        <end position="32"/>
    </location>
</feature>
<feature type="chain" id="PRO_5045853791" evidence="2">
    <location>
        <begin position="33"/>
        <end position="85"/>
    </location>
</feature>
<comment type="caution">
    <text evidence="3">The sequence shown here is derived from an EMBL/GenBank/DDBJ whole genome shotgun (WGS) entry which is preliminary data.</text>
</comment>
<organism evidence="3 4">
    <name type="scientific">Pseudochelatococcus lubricantis</name>
    <dbReference type="NCBI Taxonomy" id="1538102"/>
    <lineage>
        <taxon>Bacteria</taxon>
        <taxon>Pseudomonadati</taxon>
        <taxon>Pseudomonadota</taxon>
        <taxon>Alphaproteobacteria</taxon>
        <taxon>Hyphomicrobiales</taxon>
        <taxon>Chelatococcaceae</taxon>
        <taxon>Pseudochelatococcus</taxon>
    </lineage>
</organism>
<accession>A0ABX0UZ99</accession>
<keyword evidence="3" id="KW-0449">Lipoprotein</keyword>
<evidence type="ECO:0000313" key="3">
    <source>
        <dbReference type="EMBL" id="NIJ56905.1"/>
    </source>
</evidence>
<keyword evidence="4" id="KW-1185">Reference proteome</keyword>
<dbReference type="Proteomes" id="UP001429580">
    <property type="component" value="Unassembled WGS sequence"/>
</dbReference>
<keyword evidence="2" id="KW-0732">Signal</keyword>
<feature type="region of interest" description="Disordered" evidence="1">
    <location>
        <begin position="45"/>
        <end position="65"/>
    </location>
</feature>
<feature type="compositionally biased region" description="Basic and acidic residues" evidence="1">
    <location>
        <begin position="50"/>
        <end position="65"/>
    </location>
</feature>
<protein>
    <submittedName>
        <fullName evidence="3">Small lipoprotein YifL</fullName>
    </submittedName>
</protein>
<name>A0ABX0UZ99_9HYPH</name>
<dbReference type="EMBL" id="JAASQI010000001">
    <property type="protein sequence ID" value="NIJ56905.1"/>
    <property type="molecule type" value="Genomic_DNA"/>
</dbReference>